<evidence type="ECO:0000256" key="1">
    <source>
        <dbReference type="SAM" id="MobiDB-lite"/>
    </source>
</evidence>
<dbReference type="InterPro" id="IPR027417">
    <property type="entry name" value="P-loop_NTPase"/>
</dbReference>
<accession>A0A255XMT0</accession>
<name>A0A255XMT0_9PROT</name>
<gene>
    <name evidence="2" type="ORF">CHR90_12215</name>
</gene>
<comment type="caution">
    <text evidence="2">The sequence shown here is derived from an EMBL/GenBank/DDBJ whole genome shotgun (WGS) entry which is preliminary data.</text>
</comment>
<reference evidence="2 3" key="1">
    <citation type="submission" date="2017-07" db="EMBL/GenBank/DDBJ databases">
        <title>Elstera cyanobacteriorum sp. nov., a novel bacterium isolated from cyanobacterial aggregates in a eutrophic lake.</title>
        <authorList>
            <person name="Cai H."/>
        </authorList>
    </citation>
    <scope>NUCLEOTIDE SEQUENCE [LARGE SCALE GENOMIC DNA]</scope>
    <source>
        <strain evidence="2 3">TH019</strain>
    </source>
</reference>
<dbReference type="EMBL" id="NOXS01000033">
    <property type="protein sequence ID" value="OYQ17745.1"/>
    <property type="molecule type" value="Genomic_DNA"/>
</dbReference>
<protein>
    <submittedName>
        <fullName evidence="2">Uncharacterized protein</fullName>
    </submittedName>
</protein>
<evidence type="ECO:0000313" key="2">
    <source>
        <dbReference type="EMBL" id="OYQ17745.1"/>
    </source>
</evidence>
<organism evidence="2 3">
    <name type="scientific">Elstera cyanobacteriorum</name>
    <dbReference type="NCBI Taxonomy" id="2022747"/>
    <lineage>
        <taxon>Bacteria</taxon>
        <taxon>Pseudomonadati</taxon>
        <taxon>Pseudomonadota</taxon>
        <taxon>Alphaproteobacteria</taxon>
        <taxon>Rhodospirillales</taxon>
        <taxon>Rhodospirillaceae</taxon>
        <taxon>Elstera</taxon>
    </lineage>
</organism>
<feature type="region of interest" description="Disordered" evidence="1">
    <location>
        <begin position="59"/>
        <end position="83"/>
    </location>
</feature>
<dbReference type="AlphaFoldDB" id="A0A255XMT0"/>
<sequence length="83" mass="8992">MTAARFLASDIILDLPHAWTPAVREALRFADEVVLVALPTVPGFRNLRSLITACEALRPNETPPAAEAPGDALRRPTPAPHEE</sequence>
<dbReference type="Gene3D" id="3.40.50.300">
    <property type="entry name" value="P-loop containing nucleotide triphosphate hydrolases"/>
    <property type="match status" value="1"/>
</dbReference>
<keyword evidence="3" id="KW-1185">Reference proteome</keyword>
<evidence type="ECO:0000313" key="3">
    <source>
        <dbReference type="Proteomes" id="UP000216361"/>
    </source>
</evidence>
<proteinExistence type="predicted"/>
<dbReference type="Proteomes" id="UP000216361">
    <property type="component" value="Unassembled WGS sequence"/>
</dbReference>